<reference evidence="3" key="1">
    <citation type="submission" date="2016-09" db="EMBL/GenBank/DDBJ databases">
        <authorList>
            <person name="Greninger A.L."/>
            <person name="Jerome K.R."/>
            <person name="Mcnair B."/>
            <person name="Wallis C."/>
            <person name="Fang F."/>
        </authorList>
    </citation>
    <scope>NUCLEOTIDE SEQUENCE [LARGE SCALE GENOMIC DNA]</scope>
    <source>
        <strain evidence="3">M6</strain>
    </source>
</reference>
<evidence type="ECO:0000313" key="2">
    <source>
        <dbReference type="EMBL" id="ODQ88209.1"/>
    </source>
</evidence>
<dbReference type="Pfam" id="PF18702">
    <property type="entry name" value="DUF5642"/>
    <property type="match status" value="1"/>
</dbReference>
<dbReference type="RefSeq" id="WP_069415458.1">
    <property type="nucleotide sequence ID" value="NZ_JACKUL010000030.1"/>
</dbReference>
<dbReference type="OrthoDB" id="4641260at2"/>
<gene>
    <name evidence="2" type="ORF">BHQ18_20415</name>
</gene>
<dbReference type="STRING" id="1776.BHQ18_20415"/>
<proteinExistence type="predicted"/>
<accession>A0A1E3REE5</accession>
<keyword evidence="3" id="KW-1185">Reference proteome</keyword>
<protein>
    <recommendedName>
        <fullName evidence="1">DUF5642 domain-containing protein</fullName>
    </recommendedName>
</protein>
<dbReference type="EMBL" id="MIHA01000016">
    <property type="protein sequence ID" value="ODQ88209.1"/>
    <property type="molecule type" value="Genomic_DNA"/>
</dbReference>
<evidence type="ECO:0000259" key="1">
    <source>
        <dbReference type="Pfam" id="PF18702"/>
    </source>
</evidence>
<feature type="domain" description="DUF5642" evidence="1">
    <location>
        <begin position="30"/>
        <end position="217"/>
    </location>
</feature>
<comment type="caution">
    <text evidence="2">The sequence shown here is derived from an EMBL/GenBank/DDBJ whole genome shotgun (WGS) entry which is preliminary data.</text>
</comment>
<dbReference type="InterPro" id="IPR041313">
    <property type="entry name" value="DUF5642"/>
</dbReference>
<sequence length="218" mass="21885">MWALASVVVACGAPPETASEPSPQAQTHINPARIDRARAALPDGYEVADLDGRVAPVTAWGYGPRWSTDPVQCAVLADPVGDQPTTGWSASGPGGIVYAAVAAAAGAIDRVAAAGAPDRAIVDACARWTVSGGRTTGSIELTPAPALPDATTLAMATTSTTVVEGGTETRSRADTVTAYLAGHVAFVAVVTDPGSAHPQLDADFAATLLAETVSALRG</sequence>
<evidence type="ECO:0000313" key="3">
    <source>
        <dbReference type="Proteomes" id="UP000094053"/>
    </source>
</evidence>
<dbReference type="Proteomes" id="UP000094053">
    <property type="component" value="Unassembled WGS sequence"/>
</dbReference>
<organism evidence="2 3">
    <name type="scientific">Mycolicibacterium flavescens</name>
    <name type="common">Mycobacterium flavescens</name>
    <dbReference type="NCBI Taxonomy" id="1776"/>
    <lineage>
        <taxon>Bacteria</taxon>
        <taxon>Bacillati</taxon>
        <taxon>Actinomycetota</taxon>
        <taxon>Actinomycetes</taxon>
        <taxon>Mycobacteriales</taxon>
        <taxon>Mycobacteriaceae</taxon>
        <taxon>Mycolicibacterium</taxon>
    </lineage>
</organism>
<dbReference type="AlphaFoldDB" id="A0A1E3REE5"/>
<name>A0A1E3REE5_MYCFV</name>